<gene>
    <name evidence="2" type="ORF">B0T21DRAFT_362879</name>
</gene>
<accession>A0AA40BSK8</accession>
<evidence type="ECO:0000313" key="2">
    <source>
        <dbReference type="EMBL" id="KAK0739568.1"/>
    </source>
</evidence>
<feature type="region of interest" description="Disordered" evidence="1">
    <location>
        <begin position="52"/>
        <end position="73"/>
    </location>
</feature>
<evidence type="ECO:0000313" key="3">
    <source>
        <dbReference type="Proteomes" id="UP001172159"/>
    </source>
</evidence>
<proteinExistence type="predicted"/>
<organism evidence="2 3">
    <name type="scientific">Apiosordaria backusii</name>
    <dbReference type="NCBI Taxonomy" id="314023"/>
    <lineage>
        <taxon>Eukaryota</taxon>
        <taxon>Fungi</taxon>
        <taxon>Dikarya</taxon>
        <taxon>Ascomycota</taxon>
        <taxon>Pezizomycotina</taxon>
        <taxon>Sordariomycetes</taxon>
        <taxon>Sordariomycetidae</taxon>
        <taxon>Sordariales</taxon>
        <taxon>Lasiosphaeriaceae</taxon>
        <taxon>Apiosordaria</taxon>
    </lineage>
</organism>
<dbReference type="EMBL" id="JAUKTV010000004">
    <property type="protein sequence ID" value="KAK0739568.1"/>
    <property type="molecule type" value="Genomic_DNA"/>
</dbReference>
<keyword evidence="3" id="KW-1185">Reference proteome</keyword>
<sequence length="132" mass="14643">MVFHVRQARLLDSLCCFQCLAGRLSSLLSSLHLATAVLGSCTTRHQDLSASGWVDRESRNQPDDAADGGTRSRYQPTVASTETACDWRWERWRLLTGDGGPDETGWRLWNRRYASPARPAILHAAGVMKGSL</sequence>
<protein>
    <submittedName>
        <fullName evidence="2">Uncharacterized protein</fullName>
    </submittedName>
</protein>
<evidence type="ECO:0000256" key="1">
    <source>
        <dbReference type="SAM" id="MobiDB-lite"/>
    </source>
</evidence>
<dbReference type="AlphaFoldDB" id="A0AA40BSK8"/>
<comment type="caution">
    <text evidence="2">The sequence shown here is derived from an EMBL/GenBank/DDBJ whole genome shotgun (WGS) entry which is preliminary data.</text>
</comment>
<dbReference type="Proteomes" id="UP001172159">
    <property type="component" value="Unassembled WGS sequence"/>
</dbReference>
<name>A0AA40BSK8_9PEZI</name>
<reference evidence="2" key="1">
    <citation type="submission" date="2023-06" db="EMBL/GenBank/DDBJ databases">
        <title>Genome-scale phylogeny and comparative genomics of the fungal order Sordariales.</title>
        <authorList>
            <consortium name="Lawrence Berkeley National Laboratory"/>
            <person name="Hensen N."/>
            <person name="Bonometti L."/>
            <person name="Westerberg I."/>
            <person name="Brannstrom I.O."/>
            <person name="Guillou S."/>
            <person name="Cros-Aarteil S."/>
            <person name="Calhoun S."/>
            <person name="Haridas S."/>
            <person name="Kuo A."/>
            <person name="Mondo S."/>
            <person name="Pangilinan J."/>
            <person name="Riley R."/>
            <person name="Labutti K."/>
            <person name="Andreopoulos B."/>
            <person name="Lipzen A."/>
            <person name="Chen C."/>
            <person name="Yanf M."/>
            <person name="Daum C."/>
            <person name="Ng V."/>
            <person name="Clum A."/>
            <person name="Steindorff A."/>
            <person name="Ohm R."/>
            <person name="Martin F."/>
            <person name="Silar P."/>
            <person name="Natvig D."/>
            <person name="Lalanne C."/>
            <person name="Gautier V."/>
            <person name="Ament-Velasquez S.L."/>
            <person name="Kruys A."/>
            <person name="Hutchinson M.I."/>
            <person name="Powell A.J."/>
            <person name="Barry K."/>
            <person name="Miller A.N."/>
            <person name="Grigoriev I.V."/>
            <person name="Debuchy R."/>
            <person name="Gladieux P."/>
            <person name="Thoren M.H."/>
            <person name="Johannesson H."/>
        </authorList>
    </citation>
    <scope>NUCLEOTIDE SEQUENCE</scope>
    <source>
        <strain evidence="2">CBS 540.89</strain>
    </source>
</reference>